<sequence>MTQYGTNYSASTIVATYLYLAWFVLLAMIFFASEFYYKIKNLQFLWPTRTLPDTNLRIHSRIPEKVYELLPAYTWTCLVVAEGLVFDIHTWIRIHPGGQKILRRVIGTDITNDFFFDPTLQIVISRNFDKEHELLHSTTTNDTHNEKYSKAQLKNQKNPNSNITGSVARSIDLLNSVTFKNTRVAMHRHSKFATAKLATMVIARISDYDDENVFSKPAVDGIVPYSAPNKLRISPEIFRRYILTNIEDLTRYDSENPVKKFTFQVIHPYENLPEILPGDYIEIMSYANKTTIVRPYTLLKGPSDNTFSIIVKIYKDGVMSQHLNKQLRNFEIAVRGPFDVSERIEQHPITNSDLTGLRRRLRHSVSSKLFPKSNTAYSGYGSVLSSDEHSQTPSRVLLNQSREDKCWDCLFLVCGGTGITPALQLIQYHLDQKDSDFRIHLLSANHSNADIISHKYLSYLQDNSNGKFTVEFIISRAPPTWIGYTGTIDDTLLYDWISKNYEFKQPPKIPERPNIIQLQSNQPFSPIQSEDIDDSNINQSDDYIVNMSSSSQVQLGSPISASPPMSPIYDLKMPVYAPTSAMLMLNERHEFMKQLANDTSQEVRVIVCGPLPMMDSVRLSLNKIGFPEEKSIFIV</sequence>
<dbReference type="Proteomes" id="UP000789860">
    <property type="component" value="Unassembled WGS sequence"/>
</dbReference>
<dbReference type="EMBL" id="CAJVPM010000155">
    <property type="protein sequence ID" value="CAG8437036.1"/>
    <property type="molecule type" value="Genomic_DNA"/>
</dbReference>
<gene>
    <name evidence="1" type="ORF">SCALOS_LOCUS335</name>
</gene>
<organism evidence="1 2">
    <name type="scientific">Scutellospora calospora</name>
    <dbReference type="NCBI Taxonomy" id="85575"/>
    <lineage>
        <taxon>Eukaryota</taxon>
        <taxon>Fungi</taxon>
        <taxon>Fungi incertae sedis</taxon>
        <taxon>Mucoromycota</taxon>
        <taxon>Glomeromycotina</taxon>
        <taxon>Glomeromycetes</taxon>
        <taxon>Diversisporales</taxon>
        <taxon>Gigasporaceae</taxon>
        <taxon>Scutellospora</taxon>
    </lineage>
</organism>
<protein>
    <submittedName>
        <fullName evidence="1">1228_t:CDS:1</fullName>
    </submittedName>
</protein>
<comment type="caution">
    <text evidence="1">The sequence shown here is derived from an EMBL/GenBank/DDBJ whole genome shotgun (WGS) entry which is preliminary data.</text>
</comment>
<name>A0ACA9JUQ4_9GLOM</name>
<evidence type="ECO:0000313" key="1">
    <source>
        <dbReference type="EMBL" id="CAG8437036.1"/>
    </source>
</evidence>
<proteinExistence type="predicted"/>
<evidence type="ECO:0000313" key="2">
    <source>
        <dbReference type="Proteomes" id="UP000789860"/>
    </source>
</evidence>
<reference evidence="1" key="1">
    <citation type="submission" date="2021-06" db="EMBL/GenBank/DDBJ databases">
        <authorList>
            <person name="Kallberg Y."/>
            <person name="Tangrot J."/>
            <person name="Rosling A."/>
        </authorList>
    </citation>
    <scope>NUCLEOTIDE SEQUENCE</scope>
    <source>
        <strain evidence="1">AU212A</strain>
    </source>
</reference>
<keyword evidence="2" id="KW-1185">Reference proteome</keyword>
<accession>A0ACA9JUQ4</accession>